<sequence>MRIHLTEISKFAEKVLLPAMYSLRKDEVGRKGRISIFLPTMGGRWSTLLLLQDSGDAKGKGAYRKIRHSGCRRKGISCLGK</sequence>
<accession>A0AAV4NCZ3</accession>
<dbReference type="Proteomes" id="UP001054945">
    <property type="component" value="Unassembled WGS sequence"/>
</dbReference>
<name>A0AAV4NCZ3_CAEEX</name>
<evidence type="ECO:0000313" key="1">
    <source>
        <dbReference type="EMBL" id="GIX81551.1"/>
    </source>
</evidence>
<reference evidence="1 2" key="1">
    <citation type="submission" date="2021-06" db="EMBL/GenBank/DDBJ databases">
        <title>Caerostris extrusa draft genome.</title>
        <authorList>
            <person name="Kono N."/>
            <person name="Arakawa K."/>
        </authorList>
    </citation>
    <scope>NUCLEOTIDE SEQUENCE [LARGE SCALE GENOMIC DNA]</scope>
</reference>
<organism evidence="1 2">
    <name type="scientific">Caerostris extrusa</name>
    <name type="common">Bark spider</name>
    <name type="synonym">Caerostris bankana</name>
    <dbReference type="NCBI Taxonomy" id="172846"/>
    <lineage>
        <taxon>Eukaryota</taxon>
        <taxon>Metazoa</taxon>
        <taxon>Ecdysozoa</taxon>
        <taxon>Arthropoda</taxon>
        <taxon>Chelicerata</taxon>
        <taxon>Arachnida</taxon>
        <taxon>Araneae</taxon>
        <taxon>Araneomorphae</taxon>
        <taxon>Entelegynae</taxon>
        <taxon>Araneoidea</taxon>
        <taxon>Araneidae</taxon>
        <taxon>Caerostris</taxon>
    </lineage>
</organism>
<protein>
    <submittedName>
        <fullName evidence="1">Uncharacterized protein</fullName>
    </submittedName>
</protein>
<gene>
    <name evidence="1" type="ORF">CEXT_227161</name>
</gene>
<dbReference type="AlphaFoldDB" id="A0AAV4NCZ3"/>
<proteinExistence type="predicted"/>
<comment type="caution">
    <text evidence="1">The sequence shown here is derived from an EMBL/GenBank/DDBJ whole genome shotgun (WGS) entry which is preliminary data.</text>
</comment>
<dbReference type="EMBL" id="BPLR01020687">
    <property type="protein sequence ID" value="GIX81551.1"/>
    <property type="molecule type" value="Genomic_DNA"/>
</dbReference>
<keyword evidence="2" id="KW-1185">Reference proteome</keyword>
<evidence type="ECO:0000313" key="2">
    <source>
        <dbReference type="Proteomes" id="UP001054945"/>
    </source>
</evidence>